<dbReference type="AlphaFoldDB" id="A0A0B0MLY9"/>
<reference evidence="2" key="1">
    <citation type="submission" date="2014-09" db="EMBL/GenBank/DDBJ databases">
        <authorList>
            <person name="Mudge J."/>
            <person name="Ramaraj T."/>
            <person name="Lindquist I.E."/>
            <person name="Bharti A.K."/>
            <person name="Sundararajan A."/>
            <person name="Cameron C.T."/>
            <person name="Woodward J.E."/>
            <person name="May G.D."/>
            <person name="Brubaker C."/>
            <person name="Broadhvest J."/>
            <person name="Wilkins T.A."/>
        </authorList>
    </citation>
    <scope>NUCLEOTIDE SEQUENCE</scope>
    <source>
        <strain evidence="2">cv. AKA8401</strain>
    </source>
</reference>
<proteinExistence type="predicted"/>
<evidence type="ECO:0000313" key="2">
    <source>
        <dbReference type="Proteomes" id="UP000032142"/>
    </source>
</evidence>
<dbReference type="Proteomes" id="UP000032142">
    <property type="component" value="Unassembled WGS sequence"/>
</dbReference>
<keyword evidence="2" id="KW-1185">Reference proteome</keyword>
<accession>A0A0B0MLY9</accession>
<sequence>MASHAHVPGHVLGRAKPVGYTNLCHIAKTHARVLDCEEHTDLISN</sequence>
<protein>
    <submittedName>
        <fullName evidence="1">Uncharacterized protein</fullName>
    </submittedName>
</protein>
<dbReference type="EMBL" id="JRRC01132338">
    <property type="protein sequence ID" value="KHG00509.1"/>
    <property type="molecule type" value="Genomic_DNA"/>
</dbReference>
<gene>
    <name evidence="1" type="ORF">F383_16692</name>
</gene>
<comment type="caution">
    <text evidence="1">The sequence shown here is derived from an EMBL/GenBank/DDBJ whole genome shotgun (WGS) entry which is preliminary data.</text>
</comment>
<evidence type="ECO:0000313" key="1">
    <source>
        <dbReference type="EMBL" id="KHG00509.1"/>
    </source>
</evidence>
<organism evidence="1 2">
    <name type="scientific">Gossypium arboreum</name>
    <name type="common">Tree cotton</name>
    <name type="synonym">Gossypium nanking</name>
    <dbReference type="NCBI Taxonomy" id="29729"/>
    <lineage>
        <taxon>Eukaryota</taxon>
        <taxon>Viridiplantae</taxon>
        <taxon>Streptophyta</taxon>
        <taxon>Embryophyta</taxon>
        <taxon>Tracheophyta</taxon>
        <taxon>Spermatophyta</taxon>
        <taxon>Magnoliopsida</taxon>
        <taxon>eudicotyledons</taxon>
        <taxon>Gunneridae</taxon>
        <taxon>Pentapetalae</taxon>
        <taxon>rosids</taxon>
        <taxon>malvids</taxon>
        <taxon>Malvales</taxon>
        <taxon>Malvaceae</taxon>
        <taxon>Malvoideae</taxon>
        <taxon>Gossypium</taxon>
    </lineage>
</organism>
<name>A0A0B0MLY9_GOSAR</name>